<organism evidence="1 2">
    <name type="scientific">Bursaphelenchus okinawaensis</name>
    <dbReference type="NCBI Taxonomy" id="465554"/>
    <lineage>
        <taxon>Eukaryota</taxon>
        <taxon>Metazoa</taxon>
        <taxon>Ecdysozoa</taxon>
        <taxon>Nematoda</taxon>
        <taxon>Chromadorea</taxon>
        <taxon>Rhabditida</taxon>
        <taxon>Tylenchina</taxon>
        <taxon>Tylenchomorpha</taxon>
        <taxon>Aphelenchoidea</taxon>
        <taxon>Aphelenchoididae</taxon>
        <taxon>Bursaphelenchus</taxon>
    </lineage>
</organism>
<evidence type="ECO:0000313" key="1">
    <source>
        <dbReference type="EMBL" id="CAD5213145.1"/>
    </source>
</evidence>
<keyword evidence="2" id="KW-1185">Reference proteome</keyword>
<accession>A0A811KBJ6</accession>
<gene>
    <name evidence="1" type="ORF">BOKJ2_LOCUS4946</name>
</gene>
<dbReference type="Proteomes" id="UP000614601">
    <property type="component" value="Unassembled WGS sequence"/>
</dbReference>
<comment type="caution">
    <text evidence="1">The sequence shown here is derived from an EMBL/GenBank/DDBJ whole genome shotgun (WGS) entry which is preliminary data.</text>
</comment>
<evidence type="ECO:0000313" key="2">
    <source>
        <dbReference type="Proteomes" id="UP000614601"/>
    </source>
</evidence>
<sequence>MYLNVGIQIYDIKTRTYVYVLNSSDVVCDDYEVKGIDGIHFHRDSKFIGYNKKKNNWEEMGKWPYENRLLAQFINLRFLTLATIDRVEEKGAVTLTHFDWSSGHLTWKKFQPINSNAMGFDYLILSDIEIIESPITEWSINDVRSQYETIINLLTNYSRVSALQF</sequence>
<protein>
    <submittedName>
        <fullName evidence="1">Uncharacterized protein</fullName>
    </submittedName>
</protein>
<dbReference type="EMBL" id="CAJFDH010000002">
    <property type="protein sequence ID" value="CAD5213145.1"/>
    <property type="molecule type" value="Genomic_DNA"/>
</dbReference>
<dbReference type="Proteomes" id="UP000783686">
    <property type="component" value="Unassembled WGS sequence"/>
</dbReference>
<reference evidence="1" key="1">
    <citation type="submission" date="2020-09" db="EMBL/GenBank/DDBJ databases">
        <authorList>
            <person name="Kikuchi T."/>
        </authorList>
    </citation>
    <scope>NUCLEOTIDE SEQUENCE</scope>
    <source>
        <strain evidence="1">SH1</strain>
    </source>
</reference>
<dbReference type="AlphaFoldDB" id="A0A811KBJ6"/>
<proteinExistence type="predicted"/>
<dbReference type="EMBL" id="CAJFCW020000002">
    <property type="protein sequence ID" value="CAG9099322.1"/>
    <property type="molecule type" value="Genomic_DNA"/>
</dbReference>
<name>A0A811KBJ6_9BILA</name>